<dbReference type="SUPFAM" id="SSF55729">
    <property type="entry name" value="Acyl-CoA N-acyltransferases (Nat)"/>
    <property type="match status" value="1"/>
</dbReference>
<name>A0A4U0SB39_9ACTN</name>
<dbReference type="OrthoDB" id="3971434at2"/>
<dbReference type="Proteomes" id="UP000305778">
    <property type="component" value="Unassembled WGS sequence"/>
</dbReference>
<dbReference type="Gene3D" id="3.40.630.30">
    <property type="match status" value="1"/>
</dbReference>
<evidence type="ECO:0000313" key="5">
    <source>
        <dbReference type="Proteomes" id="UP000305778"/>
    </source>
</evidence>
<dbReference type="AlphaFoldDB" id="A0A4U0SB39"/>
<dbReference type="InterPro" id="IPR016181">
    <property type="entry name" value="Acyl_CoA_acyltransferase"/>
</dbReference>
<organism evidence="4 5">
    <name type="scientific">Actinacidiphila oryziradicis</name>
    <dbReference type="NCBI Taxonomy" id="2571141"/>
    <lineage>
        <taxon>Bacteria</taxon>
        <taxon>Bacillati</taxon>
        <taxon>Actinomycetota</taxon>
        <taxon>Actinomycetes</taxon>
        <taxon>Kitasatosporales</taxon>
        <taxon>Streptomycetaceae</taxon>
        <taxon>Actinacidiphila</taxon>
    </lineage>
</organism>
<evidence type="ECO:0000313" key="4">
    <source>
        <dbReference type="EMBL" id="TKA06554.1"/>
    </source>
</evidence>
<evidence type="ECO:0000256" key="1">
    <source>
        <dbReference type="ARBA" id="ARBA00022679"/>
    </source>
</evidence>
<dbReference type="InterPro" id="IPR000182">
    <property type="entry name" value="GNAT_dom"/>
</dbReference>
<keyword evidence="5" id="KW-1185">Reference proteome</keyword>
<evidence type="ECO:0000259" key="3">
    <source>
        <dbReference type="PROSITE" id="PS51186"/>
    </source>
</evidence>
<dbReference type="GO" id="GO:0016747">
    <property type="term" value="F:acyltransferase activity, transferring groups other than amino-acyl groups"/>
    <property type="evidence" value="ECO:0007669"/>
    <property type="project" value="InterPro"/>
</dbReference>
<keyword evidence="2" id="KW-0012">Acyltransferase</keyword>
<dbReference type="EMBL" id="SUMC01000037">
    <property type="protein sequence ID" value="TKA06554.1"/>
    <property type="molecule type" value="Genomic_DNA"/>
</dbReference>
<dbReference type="InterPro" id="IPR050832">
    <property type="entry name" value="Bact_Acetyltransf"/>
</dbReference>
<sequence length="334" mass="35941">MTLAIVPLTTEHIPEAAALHDRWYARARRSLPYQSGRTTAPPTGEELLGKILAEPHVEAASARAATGGFGGYLAAVPVDLAEDERAVLDTHPRSALIPFGGHALRAGQETEALRGLYAVVAERLVAQRRLVHYVDLPADDAAALAWFRLGFGLEQVRGLMPVKARGRQPRGVDALTIRRAGPGDLPQIGRMAVESARHRQRSAVFLPQPEPALATLRTHYVRALADPRSAAWVAARRGEEVAMVVLTPATTGPVVPEASAELAESYVTPSARGEGVSRVLLATALAWAYDNDYRHITARWHAASLPAAGHWPAVGFKPVAHRLHRVLDPRIAAG</sequence>
<accession>A0A4U0SB39</accession>
<comment type="caution">
    <text evidence="4">The sequence shown here is derived from an EMBL/GenBank/DDBJ whole genome shotgun (WGS) entry which is preliminary data.</text>
</comment>
<dbReference type="RefSeq" id="WP_136727327.1">
    <property type="nucleotide sequence ID" value="NZ_SUMC01000037.1"/>
</dbReference>
<evidence type="ECO:0000256" key="2">
    <source>
        <dbReference type="ARBA" id="ARBA00023315"/>
    </source>
</evidence>
<dbReference type="PROSITE" id="PS51186">
    <property type="entry name" value="GNAT"/>
    <property type="match status" value="1"/>
</dbReference>
<protein>
    <submittedName>
        <fullName evidence="4">GNAT family N-acetyltransferase</fullName>
    </submittedName>
</protein>
<dbReference type="Pfam" id="PF00583">
    <property type="entry name" value="Acetyltransf_1"/>
    <property type="match status" value="1"/>
</dbReference>
<reference evidence="4 5" key="1">
    <citation type="submission" date="2019-04" db="EMBL/GenBank/DDBJ databases">
        <title>Streptomyces oryziradicis sp. nov., a novel actinomycete isolated from rhizosphere soil of rice (Oryza sativa L.).</title>
        <authorList>
            <person name="Li C."/>
        </authorList>
    </citation>
    <scope>NUCLEOTIDE SEQUENCE [LARGE SCALE GENOMIC DNA]</scope>
    <source>
        <strain evidence="4 5">NEAU-C40</strain>
    </source>
</reference>
<gene>
    <name evidence="4" type="ORF">FCI23_31260</name>
</gene>
<dbReference type="PANTHER" id="PTHR43877">
    <property type="entry name" value="AMINOALKYLPHOSPHONATE N-ACETYLTRANSFERASE-RELATED-RELATED"/>
    <property type="match status" value="1"/>
</dbReference>
<proteinExistence type="predicted"/>
<feature type="domain" description="N-acetyltransferase" evidence="3">
    <location>
        <begin position="175"/>
        <end position="334"/>
    </location>
</feature>
<dbReference type="CDD" id="cd04301">
    <property type="entry name" value="NAT_SF"/>
    <property type="match status" value="1"/>
</dbReference>
<keyword evidence="1 4" id="KW-0808">Transferase</keyword>